<dbReference type="PANTHER" id="PTHR33909:SF1">
    <property type="entry name" value="SEC TRANSLOCON ACCESSORY COMPLEX SUBUNIT YAJC"/>
    <property type="match status" value="1"/>
</dbReference>
<evidence type="ECO:0000256" key="9">
    <source>
        <dbReference type="ARBA" id="ARBA00023136"/>
    </source>
</evidence>
<feature type="compositionally biased region" description="Acidic residues" evidence="10">
    <location>
        <begin position="73"/>
        <end position="84"/>
    </location>
</feature>
<dbReference type="EMBL" id="JACHMH010000001">
    <property type="protein sequence ID" value="MBB4680956.1"/>
    <property type="molecule type" value="Genomic_DNA"/>
</dbReference>
<keyword evidence="5" id="KW-0812">Transmembrane</keyword>
<evidence type="ECO:0000256" key="6">
    <source>
        <dbReference type="ARBA" id="ARBA00022927"/>
    </source>
</evidence>
<evidence type="ECO:0000313" key="11">
    <source>
        <dbReference type="EMBL" id="MBB4680956.1"/>
    </source>
</evidence>
<feature type="region of interest" description="Disordered" evidence="10">
    <location>
        <begin position="70"/>
        <end position="112"/>
    </location>
</feature>
<evidence type="ECO:0000256" key="7">
    <source>
        <dbReference type="ARBA" id="ARBA00022989"/>
    </source>
</evidence>
<gene>
    <name evidence="11" type="ORF">HNR67_007074</name>
</gene>
<dbReference type="GO" id="GO:0005886">
    <property type="term" value="C:plasma membrane"/>
    <property type="evidence" value="ECO:0007669"/>
    <property type="project" value="UniProtKB-SubCell"/>
</dbReference>
<reference evidence="11 12" key="1">
    <citation type="submission" date="2020-08" db="EMBL/GenBank/DDBJ databases">
        <title>Sequencing the genomes of 1000 actinobacteria strains.</title>
        <authorList>
            <person name="Klenk H.-P."/>
        </authorList>
    </citation>
    <scope>NUCLEOTIDE SEQUENCE [LARGE SCALE GENOMIC DNA]</scope>
    <source>
        <strain evidence="11 12">DSM 44230</strain>
    </source>
</reference>
<dbReference type="NCBIfam" id="TIGR00739">
    <property type="entry name" value="yajC"/>
    <property type="match status" value="1"/>
</dbReference>
<dbReference type="Pfam" id="PF02699">
    <property type="entry name" value="YajC"/>
    <property type="match status" value="1"/>
</dbReference>
<name>A0A7W7CJK6_9PSEU</name>
<evidence type="ECO:0000256" key="10">
    <source>
        <dbReference type="SAM" id="MobiDB-lite"/>
    </source>
</evidence>
<protein>
    <submittedName>
        <fullName evidence="11">Preprotein translocase subunit YajC</fullName>
    </submittedName>
</protein>
<dbReference type="AlphaFoldDB" id="A0A7W7CJK6"/>
<evidence type="ECO:0000256" key="2">
    <source>
        <dbReference type="ARBA" id="ARBA00006742"/>
    </source>
</evidence>
<keyword evidence="9" id="KW-0472">Membrane</keyword>
<keyword evidence="7" id="KW-1133">Transmembrane helix</keyword>
<keyword evidence="3" id="KW-0813">Transport</keyword>
<dbReference type="RefSeq" id="WP_407645157.1">
    <property type="nucleotide sequence ID" value="NZ_BAAAUI010000030.1"/>
</dbReference>
<keyword evidence="12" id="KW-1185">Reference proteome</keyword>
<proteinExistence type="inferred from homology"/>
<keyword evidence="8" id="KW-0811">Translocation</keyword>
<dbReference type="GO" id="GO:0015031">
    <property type="term" value="P:protein transport"/>
    <property type="evidence" value="ECO:0007669"/>
    <property type="project" value="UniProtKB-KW"/>
</dbReference>
<evidence type="ECO:0000256" key="8">
    <source>
        <dbReference type="ARBA" id="ARBA00023010"/>
    </source>
</evidence>
<sequence>MMFLSVRKQKRAIADQQSLQNSLAPGDRVMTTSGLYATVVDAEDDTTILLELAPGVTTEWVRAAVREKVKDTADEDVDADEVDETPAPSVAEKANESKAEIAPPLEQGKNNR</sequence>
<comment type="subcellular location">
    <subcellularLocation>
        <location evidence="1">Cell membrane</location>
        <topology evidence="1">Single-pass membrane protein</topology>
    </subcellularLocation>
</comment>
<accession>A0A7W7CJK6</accession>
<evidence type="ECO:0000256" key="3">
    <source>
        <dbReference type="ARBA" id="ARBA00022448"/>
    </source>
</evidence>
<evidence type="ECO:0000256" key="4">
    <source>
        <dbReference type="ARBA" id="ARBA00022475"/>
    </source>
</evidence>
<dbReference type="PANTHER" id="PTHR33909">
    <property type="entry name" value="SEC TRANSLOCON ACCESSORY COMPLEX SUBUNIT YAJC"/>
    <property type="match status" value="1"/>
</dbReference>
<dbReference type="InterPro" id="IPR003849">
    <property type="entry name" value="Preprotein_translocase_YajC"/>
</dbReference>
<keyword evidence="6" id="KW-0653">Protein transport</keyword>
<evidence type="ECO:0000313" key="12">
    <source>
        <dbReference type="Proteomes" id="UP000533598"/>
    </source>
</evidence>
<dbReference type="Proteomes" id="UP000533598">
    <property type="component" value="Unassembled WGS sequence"/>
</dbReference>
<evidence type="ECO:0000256" key="1">
    <source>
        <dbReference type="ARBA" id="ARBA00004162"/>
    </source>
</evidence>
<evidence type="ECO:0000256" key="5">
    <source>
        <dbReference type="ARBA" id="ARBA00022692"/>
    </source>
</evidence>
<comment type="similarity">
    <text evidence="2">Belongs to the YajC family.</text>
</comment>
<dbReference type="SMART" id="SM01323">
    <property type="entry name" value="YajC"/>
    <property type="match status" value="1"/>
</dbReference>
<organism evidence="11 12">
    <name type="scientific">Crossiella cryophila</name>
    <dbReference type="NCBI Taxonomy" id="43355"/>
    <lineage>
        <taxon>Bacteria</taxon>
        <taxon>Bacillati</taxon>
        <taxon>Actinomycetota</taxon>
        <taxon>Actinomycetes</taxon>
        <taxon>Pseudonocardiales</taxon>
        <taxon>Pseudonocardiaceae</taxon>
        <taxon>Crossiella</taxon>
    </lineage>
</organism>
<comment type="caution">
    <text evidence="11">The sequence shown here is derived from an EMBL/GenBank/DDBJ whole genome shotgun (WGS) entry which is preliminary data.</text>
</comment>
<keyword evidence="4" id="KW-1003">Cell membrane</keyword>